<dbReference type="EMBL" id="QDCA01000003">
    <property type="protein sequence ID" value="KAA9534131.1"/>
    <property type="molecule type" value="Genomic_DNA"/>
</dbReference>
<gene>
    <name evidence="1" type="ORF">DCK33_08305</name>
</gene>
<protein>
    <submittedName>
        <fullName evidence="1">Phage head-tail adapter protein</fullName>
    </submittedName>
</protein>
<accession>A0A6C8MYL7</accession>
<name>A0A6C8MYL7_LISMN</name>
<proteinExistence type="predicted"/>
<dbReference type="RefSeq" id="WP_150884219.1">
    <property type="nucleotide sequence ID" value="NZ_QDCA01000003.1"/>
</dbReference>
<comment type="caution">
    <text evidence="1">The sequence shown here is derived from an EMBL/GenBank/DDBJ whole genome shotgun (WGS) entry which is preliminary data.</text>
</comment>
<dbReference type="AlphaFoldDB" id="A0A6C8MYL7"/>
<evidence type="ECO:0000313" key="1">
    <source>
        <dbReference type="EMBL" id="KAA9534131.1"/>
    </source>
</evidence>
<sequence>MRKFKYEEPKVQSGDLRTPVTFYEYTPSNGPEPEEEEKSILFECFAEVYNPSMKDLQILDNVNTKFAVTLNIRDPQNEYFPTNKHFLEIHDFRYNGRKWNILDVRPDMDRFITILAGANE</sequence>
<organism evidence="1">
    <name type="scientific">Listeria monocytogenes</name>
    <dbReference type="NCBI Taxonomy" id="1639"/>
    <lineage>
        <taxon>Bacteria</taxon>
        <taxon>Bacillati</taxon>
        <taxon>Bacillota</taxon>
        <taxon>Bacilli</taxon>
        <taxon>Bacillales</taxon>
        <taxon>Listeriaceae</taxon>
        <taxon>Listeria</taxon>
    </lineage>
</organism>
<reference evidence="1" key="1">
    <citation type="submission" date="2018-04" db="EMBL/GenBank/DDBJ databases">
        <title>Genome Analysis of a Prevalent Clone of Listeria monocytogenes Sequence Type 87 in China.</title>
        <authorList>
            <person name="Wang Y."/>
        </authorList>
    </citation>
    <scope>NUCLEOTIDE SEQUENCE</scope>
    <source>
        <strain evidence="1">ICDC_LM0449</strain>
    </source>
</reference>